<gene>
    <name evidence="1" type="ORF">G114_18336</name>
</gene>
<dbReference type="OrthoDB" id="5587022at2"/>
<organism evidence="1 2">
    <name type="scientific">Aeromonas diversa CDC 2478-85</name>
    <dbReference type="NCBI Taxonomy" id="1268237"/>
    <lineage>
        <taxon>Bacteria</taxon>
        <taxon>Pseudomonadati</taxon>
        <taxon>Pseudomonadota</taxon>
        <taxon>Gammaproteobacteria</taxon>
        <taxon>Aeromonadales</taxon>
        <taxon>Aeromonadaceae</taxon>
        <taxon>Aeromonas</taxon>
    </lineage>
</organism>
<name>N9TWE7_9GAMM</name>
<dbReference type="EMBL" id="APVG01000076">
    <property type="protein sequence ID" value="ENY70449.1"/>
    <property type="molecule type" value="Genomic_DNA"/>
</dbReference>
<dbReference type="RefSeq" id="WP_005362353.1">
    <property type="nucleotide sequence ID" value="NZ_APVG01000076.1"/>
</dbReference>
<dbReference type="Proteomes" id="UP000023775">
    <property type="component" value="Unassembled WGS sequence"/>
</dbReference>
<protein>
    <submittedName>
        <fullName evidence="1">Uncharacterized protein</fullName>
    </submittedName>
</protein>
<sequence>MSAGRVLAGYLLLGGLLAGQGATLWWRHQRPAPEPPHRLIMVELAALGWMPYQAEPLLGGSYARWIFRHPGCAHPLSVLPIEADREAMGLALGQAGDWQGVRFAGQQREGLPLVTYRLRQGWRGWWGLPREPLYRISLAPGCLALLKDGTPPAGH</sequence>
<keyword evidence="2" id="KW-1185">Reference proteome</keyword>
<dbReference type="PATRIC" id="fig|1268237.3.peg.3594"/>
<proteinExistence type="predicted"/>
<accession>N9TWE7</accession>
<comment type="caution">
    <text evidence="1">The sequence shown here is derived from an EMBL/GenBank/DDBJ whole genome shotgun (WGS) entry which is preliminary data.</text>
</comment>
<reference evidence="1 2" key="1">
    <citation type="journal article" date="2013" name="Genome Announc.">
        <title>Draft Genome Sequence of the Aeromonas diversa Type Strain.</title>
        <authorList>
            <person name="Farfan M."/>
            <person name="Spataro N."/>
            <person name="Sanglas A."/>
            <person name="Albarral V."/>
            <person name="Loren J.G."/>
            <person name="Bosch E."/>
            <person name="Fuste M.C."/>
        </authorList>
    </citation>
    <scope>NUCLEOTIDE SEQUENCE [LARGE SCALE GENOMIC DNA]</scope>
    <source>
        <strain evidence="1 2">2478-85</strain>
    </source>
</reference>
<dbReference type="AlphaFoldDB" id="N9TWE7"/>
<evidence type="ECO:0000313" key="2">
    <source>
        <dbReference type="Proteomes" id="UP000023775"/>
    </source>
</evidence>
<evidence type="ECO:0000313" key="1">
    <source>
        <dbReference type="EMBL" id="ENY70449.1"/>
    </source>
</evidence>